<sequence>MLTDRKKGAAMIWGSLLIGFGCLFLWWNIQFATGLFAAIALLFLLQVLWKGLGLLRKKGRDRREVLAFWFHLFLTIFFFNNALLPAGFLAIILVLEFFVLGCILFIDLILQWNSQKKISLWTLFDALLHLFFSIYALVHLEGTLGWIYSFLGLSLIVRGFTALKDAWDFDRPSFPTRGRRKHLGLPIFLSAIIPVSALNAVNRLLNPNRSQPILLEEKGLPTQQPDLEIWIHTARKGFEMMGHVDISYKGMTYAYGQYDVDSARFFGIMGDGVLFRLSSEDYLASLAQEDWRAVLGYGMVLTDAQKQAIEERLGEMMSWTQPFYLTSQAQKESYLGQLNQRYRVDNFKFTQTKFKTYFVMTTNCVLLADTILAAIGTDNVANHGILTPGVYQDYFEREYQKPHSAIVSKFVLGKQISDHPSSQASE</sequence>
<keyword evidence="3" id="KW-1185">Reference proteome</keyword>
<feature type="transmembrane region" description="Helical" evidence="1">
    <location>
        <begin position="144"/>
        <end position="163"/>
    </location>
</feature>
<feature type="transmembrane region" description="Helical" evidence="1">
    <location>
        <begin position="12"/>
        <end position="29"/>
    </location>
</feature>
<name>A0ABV2JJA5_9STRE</name>
<accession>A0ABV2JJA5</accession>
<gene>
    <name evidence="2" type="ORF">ABID27_000077</name>
</gene>
<protein>
    <recommendedName>
        <fullName evidence="4">DUF308 domain-containing protein</fullName>
    </recommendedName>
</protein>
<evidence type="ECO:0000256" key="1">
    <source>
        <dbReference type="SAM" id="Phobius"/>
    </source>
</evidence>
<dbReference type="RefSeq" id="WP_354279481.1">
    <property type="nucleotide sequence ID" value="NZ_JBEPMK010000001.1"/>
</dbReference>
<keyword evidence="1" id="KW-0812">Transmembrane</keyword>
<proteinExistence type="predicted"/>
<evidence type="ECO:0008006" key="4">
    <source>
        <dbReference type="Google" id="ProtNLM"/>
    </source>
</evidence>
<keyword evidence="1" id="KW-0472">Membrane</keyword>
<evidence type="ECO:0000313" key="3">
    <source>
        <dbReference type="Proteomes" id="UP001549055"/>
    </source>
</evidence>
<dbReference type="Proteomes" id="UP001549055">
    <property type="component" value="Unassembled WGS sequence"/>
</dbReference>
<comment type="caution">
    <text evidence="2">The sequence shown here is derived from an EMBL/GenBank/DDBJ whole genome shotgun (WGS) entry which is preliminary data.</text>
</comment>
<feature type="transmembrane region" description="Helical" evidence="1">
    <location>
        <begin position="183"/>
        <end position="201"/>
    </location>
</feature>
<feature type="transmembrane region" description="Helical" evidence="1">
    <location>
        <begin position="35"/>
        <end position="53"/>
    </location>
</feature>
<dbReference type="EMBL" id="JBEPMK010000001">
    <property type="protein sequence ID" value="MET3643460.1"/>
    <property type="molecule type" value="Genomic_DNA"/>
</dbReference>
<feature type="transmembrane region" description="Helical" evidence="1">
    <location>
        <begin position="118"/>
        <end position="138"/>
    </location>
</feature>
<reference evidence="2 3" key="1">
    <citation type="submission" date="2024-06" db="EMBL/GenBank/DDBJ databases">
        <title>Genomic Encyclopedia of Type Strains, Phase IV (KMG-IV): sequencing the most valuable type-strain genomes for metagenomic binning, comparative biology and taxonomic classification.</title>
        <authorList>
            <person name="Goeker M."/>
        </authorList>
    </citation>
    <scope>NUCLEOTIDE SEQUENCE [LARGE SCALE GENOMIC DNA]</scope>
    <source>
        <strain evidence="2 3">DSM 15349</strain>
    </source>
</reference>
<dbReference type="PROSITE" id="PS51257">
    <property type="entry name" value="PROKAR_LIPOPROTEIN"/>
    <property type="match status" value="1"/>
</dbReference>
<feature type="transmembrane region" description="Helical" evidence="1">
    <location>
        <begin position="88"/>
        <end position="106"/>
    </location>
</feature>
<keyword evidence="1" id="KW-1133">Transmembrane helix</keyword>
<organism evidence="2 3">
    <name type="scientific">Streptococcus gallinaceus</name>
    <dbReference type="NCBI Taxonomy" id="165758"/>
    <lineage>
        <taxon>Bacteria</taxon>
        <taxon>Bacillati</taxon>
        <taxon>Bacillota</taxon>
        <taxon>Bacilli</taxon>
        <taxon>Lactobacillales</taxon>
        <taxon>Streptococcaceae</taxon>
        <taxon>Streptococcus</taxon>
    </lineage>
</organism>
<evidence type="ECO:0000313" key="2">
    <source>
        <dbReference type="EMBL" id="MET3643460.1"/>
    </source>
</evidence>
<feature type="transmembrane region" description="Helical" evidence="1">
    <location>
        <begin position="65"/>
        <end position="82"/>
    </location>
</feature>